<protein>
    <submittedName>
        <fullName evidence="1">Uncharacterized protein</fullName>
    </submittedName>
</protein>
<organism evidence="1">
    <name type="scientific">Arundo donax</name>
    <name type="common">Giant reed</name>
    <name type="synonym">Donax arundinaceus</name>
    <dbReference type="NCBI Taxonomy" id="35708"/>
    <lineage>
        <taxon>Eukaryota</taxon>
        <taxon>Viridiplantae</taxon>
        <taxon>Streptophyta</taxon>
        <taxon>Embryophyta</taxon>
        <taxon>Tracheophyta</taxon>
        <taxon>Spermatophyta</taxon>
        <taxon>Magnoliopsida</taxon>
        <taxon>Liliopsida</taxon>
        <taxon>Poales</taxon>
        <taxon>Poaceae</taxon>
        <taxon>PACMAD clade</taxon>
        <taxon>Arundinoideae</taxon>
        <taxon>Arundineae</taxon>
        <taxon>Arundo</taxon>
    </lineage>
</organism>
<accession>A0A0A9FVJ8</accession>
<name>A0A0A9FVJ8_ARUDO</name>
<dbReference type="EMBL" id="GBRH01182642">
    <property type="protein sequence ID" value="JAE15254.1"/>
    <property type="molecule type" value="Transcribed_RNA"/>
</dbReference>
<evidence type="ECO:0000313" key="1">
    <source>
        <dbReference type="EMBL" id="JAE15254.1"/>
    </source>
</evidence>
<reference evidence="1" key="1">
    <citation type="submission" date="2014-09" db="EMBL/GenBank/DDBJ databases">
        <authorList>
            <person name="Magalhaes I.L.F."/>
            <person name="Oliveira U."/>
            <person name="Santos F.R."/>
            <person name="Vidigal T.H.D.A."/>
            <person name="Brescovit A.D."/>
            <person name="Santos A.J."/>
        </authorList>
    </citation>
    <scope>NUCLEOTIDE SEQUENCE</scope>
    <source>
        <tissue evidence="1">Shoot tissue taken approximately 20 cm above the soil surface</tissue>
    </source>
</reference>
<sequence length="10" mass="1264">MIRLYQITII</sequence>
<reference evidence="1" key="2">
    <citation type="journal article" date="2015" name="Data Brief">
        <title>Shoot transcriptome of the giant reed, Arundo donax.</title>
        <authorList>
            <person name="Barrero R.A."/>
            <person name="Guerrero F.D."/>
            <person name="Moolhuijzen P."/>
            <person name="Goolsby J.A."/>
            <person name="Tidwell J."/>
            <person name="Bellgard S.E."/>
            <person name="Bellgard M.I."/>
        </authorList>
    </citation>
    <scope>NUCLEOTIDE SEQUENCE</scope>
    <source>
        <tissue evidence="1">Shoot tissue taken approximately 20 cm above the soil surface</tissue>
    </source>
</reference>
<proteinExistence type="predicted"/>